<feature type="transmembrane region" description="Helical" evidence="7">
    <location>
        <begin position="581"/>
        <end position="612"/>
    </location>
</feature>
<dbReference type="InterPro" id="IPR003838">
    <property type="entry name" value="ABC3_permease_C"/>
</dbReference>
<reference evidence="9 10" key="1">
    <citation type="submission" date="2015-05" db="EMBL/GenBank/DDBJ databases">
        <title>Genome assembly of Archangium gephyra DSM 2261.</title>
        <authorList>
            <person name="Sharma G."/>
            <person name="Subramanian S."/>
        </authorList>
    </citation>
    <scope>NUCLEOTIDE SEQUENCE [LARGE SCALE GENOMIC DNA]</scope>
    <source>
        <strain evidence="9 10">DSM 2261</strain>
    </source>
</reference>
<sequence length="677" mass="73015">MTLLLLTLQGVLARRRSWWVGLLAAGAAALLTPSLALVETIHDGTRRSLIESGAGHLQVYHSGSPETPVLLTGPGGAPELVPFEDFPATEALVRSVEGVQDVVPMEAGTASVFRGNYLDEKLAAVRAVTREPASEARDARLGRLAEDLRRTLERVAHDERQREQAFAGDVGLPEDRRTLEAVTADAFWVRFRTNPEAALEYLEERVAKLAGEGESLSLDYLGTDPVQFARAFPRFELLSGELPPPGSRGILLGQAAYEQNFKLPIALRLDELRREREHGGSFADERLKTQVERNLAELPDLLSRLDVERASALRATLVRVLGHEGELEPLLREFLSVEDGTFDTRYRLFYDELAPHLPLYRVRPGETLTLRNRLLSAANVPVRVWGTFRFRGLGGDTSQVNSTCLVDLVSARLLAGRQTREQQEEARALVAAFGMSKEQLSADTLGRPMIVDVEPQAPGAEAPVLERSEVAGSVSDEELRAGSVLHAAIVLRPGTSAEDVTVRLQRLVAERKQPLAIVSWEEVGGLFSGVVGISQLVLGVFAALLAFFVLLVATGTLLLLAKERVGEVGTLRAMGMQRREVFSSLLLEGLVLGGVGGLLGSGLGAALLLGLAGGGIPVSDDMLQFALGGAVLVPQLAVGHILWVVAGVLGVVMVASLVPAWRGSSVPPVVAMRRRED</sequence>
<dbReference type="InterPro" id="IPR051447">
    <property type="entry name" value="Lipoprotein-release_system"/>
</dbReference>
<evidence type="ECO:0000256" key="6">
    <source>
        <dbReference type="ARBA" id="ARBA00023136"/>
    </source>
</evidence>
<dbReference type="RefSeq" id="WP_047856092.1">
    <property type="nucleotide sequence ID" value="NZ_CP011509.1"/>
</dbReference>
<dbReference type="GO" id="GO:0051301">
    <property type="term" value="P:cell division"/>
    <property type="evidence" value="ECO:0007669"/>
    <property type="project" value="UniProtKB-KW"/>
</dbReference>
<dbReference type="GO" id="GO:0044874">
    <property type="term" value="P:lipoprotein localization to outer membrane"/>
    <property type="evidence" value="ECO:0007669"/>
    <property type="project" value="TreeGrafter"/>
</dbReference>
<evidence type="ECO:0000256" key="1">
    <source>
        <dbReference type="ARBA" id="ARBA00004651"/>
    </source>
</evidence>
<evidence type="ECO:0000259" key="8">
    <source>
        <dbReference type="Pfam" id="PF02687"/>
    </source>
</evidence>
<keyword evidence="9" id="KW-0131">Cell cycle</keyword>
<evidence type="ECO:0000256" key="7">
    <source>
        <dbReference type="SAM" id="Phobius"/>
    </source>
</evidence>
<keyword evidence="9" id="KW-0132">Cell division</keyword>
<evidence type="ECO:0000256" key="2">
    <source>
        <dbReference type="ARBA" id="ARBA00005236"/>
    </source>
</evidence>
<dbReference type="AlphaFoldDB" id="A0AAC8Q5P2"/>
<keyword evidence="5 7" id="KW-1133">Transmembrane helix</keyword>
<dbReference type="Proteomes" id="UP000035579">
    <property type="component" value="Chromosome"/>
</dbReference>
<dbReference type="GO" id="GO:0098797">
    <property type="term" value="C:plasma membrane protein complex"/>
    <property type="evidence" value="ECO:0007669"/>
    <property type="project" value="TreeGrafter"/>
</dbReference>
<organism evidence="9 10">
    <name type="scientific">Archangium gephyra</name>
    <dbReference type="NCBI Taxonomy" id="48"/>
    <lineage>
        <taxon>Bacteria</taxon>
        <taxon>Pseudomonadati</taxon>
        <taxon>Myxococcota</taxon>
        <taxon>Myxococcia</taxon>
        <taxon>Myxococcales</taxon>
        <taxon>Cystobacterineae</taxon>
        <taxon>Archangiaceae</taxon>
        <taxon>Archangium</taxon>
    </lineage>
</organism>
<keyword evidence="3" id="KW-1003">Cell membrane</keyword>
<comment type="similarity">
    <text evidence="2">Belongs to the ABC-4 integral membrane protein family. LolC/E subfamily.</text>
</comment>
<evidence type="ECO:0000256" key="3">
    <source>
        <dbReference type="ARBA" id="ARBA00022475"/>
    </source>
</evidence>
<feature type="transmembrane region" description="Helical" evidence="7">
    <location>
        <begin position="632"/>
        <end position="658"/>
    </location>
</feature>
<evidence type="ECO:0000313" key="9">
    <source>
        <dbReference type="EMBL" id="AKJ01540.1"/>
    </source>
</evidence>
<feature type="transmembrane region" description="Helical" evidence="7">
    <location>
        <begin position="536"/>
        <end position="560"/>
    </location>
</feature>
<evidence type="ECO:0000313" key="10">
    <source>
        <dbReference type="Proteomes" id="UP000035579"/>
    </source>
</evidence>
<keyword evidence="4 7" id="KW-0812">Transmembrane</keyword>
<gene>
    <name evidence="9" type="ORF">AA314_03166</name>
</gene>
<feature type="domain" description="ABC3 transporter permease C-terminal" evidence="8">
    <location>
        <begin position="540"/>
        <end position="667"/>
    </location>
</feature>
<dbReference type="PANTHER" id="PTHR30489:SF0">
    <property type="entry name" value="LIPOPROTEIN-RELEASING SYSTEM TRANSMEMBRANE PROTEIN LOLE"/>
    <property type="match status" value="1"/>
</dbReference>
<dbReference type="Pfam" id="PF02687">
    <property type="entry name" value="FtsX"/>
    <property type="match status" value="1"/>
</dbReference>
<dbReference type="KEGG" id="age:AA314_03166"/>
<dbReference type="EMBL" id="CP011509">
    <property type="protein sequence ID" value="AKJ01540.1"/>
    <property type="molecule type" value="Genomic_DNA"/>
</dbReference>
<keyword evidence="6 7" id="KW-0472">Membrane</keyword>
<comment type="subcellular location">
    <subcellularLocation>
        <location evidence="1">Cell membrane</location>
        <topology evidence="1">Multi-pass membrane protein</topology>
    </subcellularLocation>
</comment>
<name>A0AAC8Q5P2_9BACT</name>
<accession>A0AAC8Q5P2</accession>
<evidence type="ECO:0000256" key="5">
    <source>
        <dbReference type="ARBA" id="ARBA00022989"/>
    </source>
</evidence>
<dbReference type="PANTHER" id="PTHR30489">
    <property type="entry name" value="LIPOPROTEIN-RELEASING SYSTEM TRANSMEMBRANE PROTEIN LOLE"/>
    <property type="match status" value="1"/>
</dbReference>
<protein>
    <submittedName>
        <fullName evidence="9">Cell division protein FtsX</fullName>
    </submittedName>
</protein>
<proteinExistence type="inferred from homology"/>
<evidence type="ECO:0000256" key="4">
    <source>
        <dbReference type="ARBA" id="ARBA00022692"/>
    </source>
</evidence>